<keyword evidence="1" id="KW-0812">Transmembrane</keyword>
<dbReference type="InterPro" id="IPR000421">
    <property type="entry name" value="FA58C"/>
</dbReference>
<dbReference type="InterPro" id="IPR051941">
    <property type="entry name" value="BG_Antigen-Binding_Lectin"/>
</dbReference>
<evidence type="ECO:0000256" key="2">
    <source>
        <dbReference type="SAM" id="SignalP"/>
    </source>
</evidence>
<reference evidence="4" key="1">
    <citation type="submission" date="2022-08" db="UniProtKB">
        <authorList>
            <consortium name="EnsemblMetazoa"/>
        </authorList>
    </citation>
    <scope>IDENTIFICATION</scope>
    <source>
        <strain evidence="4">05x7-T-G4-1.051#20</strain>
    </source>
</reference>
<dbReference type="PANTHER" id="PTHR45713">
    <property type="entry name" value="FTP DOMAIN-CONTAINING PROTEIN"/>
    <property type="match status" value="1"/>
</dbReference>
<evidence type="ECO:0000313" key="4">
    <source>
        <dbReference type="EnsemblMetazoa" id="G8422.1:cds"/>
    </source>
</evidence>
<dbReference type="Pfam" id="PF22633">
    <property type="entry name" value="F5_F8_type_C_2"/>
    <property type="match status" value="1"/>
</dbReference>
<dbReference type="AlphaFoldDB" id="A0A8W8NV42"/>
<evidence type="ECO:0000313" key="5">
    <source>
        <dbReference type="Proteomes" id="UP000005408"/>
    </source>
</evidence>
<evidence type="ECO:0000256" key="1">
    <source>
        <dbReference type="SAM" id="Phobius"/>
    </source>
</evidence>
<sequence length="442" mass="49549">MKTSVVILALSFLEFYHCYENLCRKNSTTVLQSSTFVNHKAALAVDGDIRTTDRYCSHTDVNQTVAWFQVDLGKPYSINNVTLYYRKDGLGDKDWQPYRFRQFYLDVSDLPASQKTTAHRTRCYTANTTHPDVLPHIIDIPCKHTARYVIVETTYDAPEDDPVAGAMLEICEIEVSGCETGQYGDDCLPCQRCETCEINSGMCDCLATCINQTCNDTNGHCTFGCATGNWDPKCGSVCPANCQDRKCFRENGLCETWCDSTHYGLNCTRRCSVNCTIGCTKDTGVCYSCVEGKFGEYCDKKCGIGCVSGCDQYSGQCVCKLGWQSDRCEVEHLKKANIETILFVVTGLLCLSLVLNLFFILRRVRCKVCENTAQEDPTSLQMISRVSCNETYYLNPIDLLNGDPKEESCICEEDVEGCPQPHYAHIQKTSDISNGEKSCEKW</sequence>
<feature type="transmembrane region" description="Helical" evidence="1">
    <location>
        <begin position="341"/>
        <end position="361"/>
    </location>
</feature>
<evidence type="ECO:0000259" key="3">
    <source>
        <dbReference type="PROSITE" id="PS50022"/>
    </source>
</evidence>
<dbReference type="InterPro" id="IPR008979">
    <property type="entry name" value="Galactose-bd-like_sf"/>
</dbReference>
<keyword evidence="1" id="KW-1133">Transmembrane helix</keyword>
<keyword evidence="5" id="KW-1185">Reference proteome</keyword>
<feature type="domain" description="F5/8 type C" evidence="3">
    <location>
        <begin position="18"/>
        <end position="178"/>
    </location>
</feature>
<feature type="chain" id="PRO_5036474815" description="F5/8 type C domain-containing protein" evidence="2">
    <location>
        <begin position="19"/>
        <end position="442"/>
    </location>
</feature>
<dbReference type="PROSITE" id="PS00652">
    <property type="entry name" value="TNFR_NGFR_1"/>
    <property type="match status" value="1"/>
</dbReference>
<name>A0A8W8NV42_MAGGI</name>
<dbReference type="Proteomes" id="UP000005408">
    <property type="component" value="Unassembled WGS sequence"/>
</dbReference>
<dbReference type="SUPFAM" id="SSF49785">
    <property type="entry name" value="Galactose-binding domain-like"/>
    <property type="match status" value="1"/>
</dbReference>
<dbReference type="Gene3D" id="2.60.120.260">
    <property type="entry name" value="Galactose-binding domain-like"/>
    <property type="match status" value="1"/>
</dbReference>
<dbReference type="EnsemblMetazoa" id="G8422.1">
    <property type="protein sequence ID" value="G8422.1:cds"/>
    <property type="gene ID" value="G8422"/>
</dbReference>
<feature type="signal peptide" evidence="2">
    <location>
        <begin position="1"/>
        <end position="18"/>
    </location>
</feature>
<dbReference type="PANTHER" id="PTHR45713:SF6">
    <property type="entry name" value="F5_8 TYPE C DOMAIN-CONTAINING PROTEIN"/>
    <property type="match status" value="1"/>
</dbReference>
<organism evidence="4 5">
    <name type="scientific">Magallana gigas</name>
    <name type="common">Pacific oyster</name>
    <name type="synonym">Crassostrea gigas</name>
    <dbReference type="NCBI Taxonomy" id="29159"/>
    <lineage>
        <taxon>Eukaryota</taxon>
        <taxon>Metazoa</taxon>
        <taxon>Spiralia</taxon>
        <taxon>Lophotrochozoa</taxon>
        <taxon>Mollusca</taxon>
        <taxon>Bivalvia</taxon>
        <taxon>Autobranchia</taxon>
        <taxon>Pteriomorphia</taxon>
        <taxon>Ostreida</taxon>
        <taxon>Ostreoidea</taxon>
        <taxon>Ostreidae</taxon>
        <taxon>Magallana</taxon>
    </lineage>
</organism>
<dbReference type="InterPro" id="IPR001368">
    <property type="entry name" value="TNFR/NGFR_Cys_rich_reg"/>
</dbReference>
<dbReference type="PROSITE" id="PS50022">
    <property type="entry name" value="FA58C_3"/>
    <property type="match status" value="1"/>
</dbReference>
<proteinExistence type="predicted"/>
<keyword evidence="1" id="KW-0472">Membrane</keyword>
<protein>
    <recommendedName>
        <fullName evidence="3">F5/8 type C domain-containing protein</fullName>
    </recommendedName>
</protein>
<keyword evidence="2" id="KW-0732">Signal</keyword>
<accession>A0A8W8NV42</accession>